<keyword evidence="2" id="KW-0812">Transmembrane</keyword>
<dbReference type="PANTHER" id="PTHR16255:SF1">
    <property type="entry name" value="REQUIRED FOR MEIOTIC NUCLEAR DIVISION PROTEIN 1 HOMOLOG"/>
    <property type="match status" value="1"/>
</dbReference>
<accession>A0AAI9E9Y1</accession>
<dbReference type="AlphaFoldDB" id="A0AAI9E9Y1"/>
<dbReference type="Proteomes" id="UP001296104">
    <property type="component" value="Unassembled WGS sequence"/>
</dbReference>
<organism evidence="4 5">
    <name type="scientific">Lecanosticta acicola</name>
    <dbReference type="NCBI Taxonomy" id="111012"/>
    <lineage>
        <taxon>Eukaryota</taxon>
        <taxon>Fungi</taxon>
        <taxon>Dikarya</taxon>
        <taxon>Ascomycota</taxon>
        <taxon>Pezizomycotina</taxon>
        <taxon>Dothideomycetes</taxon>
        <taxon>Dothideomycetidae</taxon>
        <taxon>Mycosphaerellales</taxon>
        <taxon>Mycosphaerellaceae</taxon>
        <taxon>Lecanosticta</taxon>
    </lineage>
</organism>
<keyword evidence="2" id="KW-0472">Membrane</keyword>
<reference evidence="4" key="1">
    <citation type="submission" date="2023-11" db="EMBL/GenBank/DDBJ databases">
        <authorList>
            <person name="Alioto T."/>
            <person name="Alioto T."/>
            <person name="Gomez Garrido J."/>
        </authorList>
    </citation>
    <scope>NUCLEOTIDE SEQUENCE</scope>
</reference>
<evidence type="ECO:0000256" key="1">
    <source>
        <dbReference type="ARBA" id="ARBA00008306"/>
    </source>
</evidence>
<dbReference type="InterPro" id="IPR051624">
    <property type="entry name" value="RMD1/Sad1-interacting"/>
</dbReference>
<evidence type="ECO:0000313" key="4">
    <source>
        <dbReference type="EMBL" id="CAK3968290.1"/>
    </source>
</evidence>
<proteinExistence type="inferred from homology"/>
<sequence length="491" mass="54989">MASGKSATWIAFGSIFKRNLSTVVDGRNPRIRNHQIFQAPPHYQSTTSTTSLRACRVPRNHFTSSNVTRQEESGKPASKIDAIKNAIVGGVKGTQKKSPPAKRAPSNSLRKVAFEAQRNRQNALIRGSGRTRYVDPEADTKEVTAYCAAEKYSLPTARWELEREGYVTDPYGVGLGGQVIHVQTPNYVIRDEETGEDKPQGTGDVFVFPSGCAVFWNVPDNLARTFVKRFLPSAAGQTRGKVQYEMENMEYIEDPTKDSSQIIGDTIILGTKPMEYHSSSDAEAGNTSSSAPREIFEDRSPEIDTTLAKIAFSSGLARSTKLADLEETLNTYFANTQSIPKTLAEGKKLSINRSQILQRTGELLQIRAQLNLYSELTDALPDLFWDSPHELGLEGYYEKVGKALDVSVRIKILNERMDHASEIAAVLRERLSEKHSTMLEWMIIGLICIEVGFGIVHLWRENEMLTEKEDEKRTRELLEVWLERELRKSAA</sequence>
<gene>
    <name evidence="4" type="ORF">LECACI_7A003547</name>
</gene>
<dbReference type="PANTHER" id="PTHR16255">
    <property type="entry name" value="REQUIRED FOR MEIOTIC NUCLEAR DIVISION PROTEIN 1 HOMOLOG"/>
    <property type="match status" value="1"/>
</dbReference>
<name>A0AAI9E9Y1_9PEZI</name>
<dbReference type="GO" id="GO:0070131">
    <property type="term" value="P:positive regulation of mitochondrial translation"/>
    <property type="evidence" value="ECO:0007669"/>
    <property type="project" value="TreeGrafter"/>
</dbReference>
<keyword evidence="5" id="KW-1185">Reference proteome</keyword>
<comment type="caution">
    <text evidence="4">The sequence shown here is derived from an EMBL/GenBank/DDBJ whole genome shotgun (WGS) entry which is preliminary data.</text>
</comment>
<feature type="transmembrane region" description="Helical" evidence="2">
    <location>
        <begin position="438"/>
        <end position="459"/>
    </location>
</feature>
<keyword evidence="2" id="KW-1133">Transmembrane helix</keyword>
<evidence type="ECO:0000259" key="3">
    <source>
        <dbReference type="Pfam" id="PF02582"/>
    </source>
</evidence>
<evidence type="ECO:0000313" key="5">
    <source>
        <dbReference type="Proteomes" id="UP001296104"/>
    </source>
</evidence>
<protein>
    <submittedName>
        <fullName evidence="4">Related to family</fullName>
    </submittedName>
</protein>
<dbReference type="GO" id="GO:0005739">
    <property type="term" value="C:mitochondrion"/>
    <property type="evidence" value="ECO:0007669"/>
    <property type="project" value="UniProtKB-ARBA"/>
</dbReference>
<comment type="similarity">
    <text evidence="1">Belongs to the RMD1/sif2 family.</text>
</comment>
<dbReference type="InterPro" id="IPR003734">
    <property type="entry name" value="DUF155"/>
</dbReference>
<evidence type="ECO:0000256" key="2">
    <source>
        <dbReference type="SAM" id="Phobius"/>
    </source>
</evidence>
<dbReference type="Pfam" id="PF02582">
    <property type="entry name" value="DUF155"/>
    <property type="match status" value="1"/>
</dbReference>
<feature type="domain" description="DUF155" evidence="3">
    <location>
        <begin position="205"/>
        <end position="414"/>
    </location>
</feature>
<dbReference type="EMBL" id="CAVMBE010000017">
    <property type="protein sequence ID" value="CAK3968290.1"/>
    <property type="molecule type" value="Genomic_DNA"/>
</dbReference>